<evidence type="ECO:0000313" key="4">
    <source>
        <dbReference type="EMBL" id="SIS18944.1"/>
    </source>
</evidence>
<keyword evidence="2" id="KW-0378">Hydrolase</keyword>
<dbReference type="GO" id="GO:0016787">
    <property type="term" value="F:hydrolase activity"/>
    <property type="evidence" value="ECO:0007669"/>
    <property type="project" value="UniProtKB-KW"/>
</dbReference>
<dbReference type="PROSITE" id="PS51462">
    <property type="entry name" value="NUDIX"/>
    <property type="match status" value="1"/>
</dbReference>
<dbReference type="OrthoDB" id="67499at2"/>
<dbReference type="EMBL" id="FTNT01000011">
    <property type="protein sequence ID" value="SIS18944.1"/>
    <property type="molecule type" value="Genomic_DNA"/>
</dbReference>
<proteinExistence type="predicted"/>
<dbReference type="Proteomes" id="UP000186218">
    <property type="component" value="Unassembled WGS sequence"/>
</dbReference>
<name>A0A1N7H285_9NOCA</name>
<evidence type="ECO:0000256" key="1">
    <source>
        <dbReference type="ARBA" id="ARBA00001946"/>
    </source>
</evidence>
<dbReference type="Gene3D" id="3.90.79.10">
    <property type="entry name" value="Nucleoside Triphosphate Pyrophosphohydrolase"/>
    <property type="match status" value="1"/>
</dbReference>
<dbReference type="PANTHER" id="PTHR43046:SF2">
    <property type="entry name" value="8-OXO-DGTP DIPHOSPHATASE-RELATED"/>
    <property type="match status" value="1"/>
</dbReference>
<feature type="domain" description="Nudix hydrolase" evidence="3">
    <location>
        <begin position="3"/>
        <end position="132"/>
    </location>
</feature>
<gene>
    <name evidence="4" type="ORF">SAMN05445060_3404</name>
</gene>
<organism evidence="4 5">
    <name type="scientific">Williamsia sterculiae</name>
    <dbReference type="NCBI Taxonomy" id="1344003"/>
    <lineage>
        <taxon>Bacteria</taxon>
        <taxon>Bacillati</taxon>
        <taxon>Actinomycetota</taxon>
        <taxon>Actinomycetes</taxon>
        <taxon>Mycobacteriales</taxon>
        <taxon>Nocardiaceae</taxon>
        <taxon>Williamsia</taxon>
    </lineage>
</organism>
<dbReference type="Pfam" id="PF00293">
    <property type="entry name" value="NUDIX"/>
    <property type="match status" value="1"/>
</dbReference>
<accession>A0A1N7H285</accession>
<dbReference type="STRING" id="1344003.SAMN05445060_3404"/>
<evidence type="ECO:0000259" key="3">
    <source>
        <dbReference type="PROSITE" id="PS51462"/>
    </source>
</evidence>
<reference evidence="4 5" key="1">
    <citation type="submission" date="2017-01" db="EMBL/GenBank/DDBJ databases">
        <authorList>
            <person name="Mah S.A."/>
            <person name="Swanson W.J."/>
            <person name="Moy G.W."/>
            <person name="Vacquier V.D."/>
        </authorList>
    </citation>
    <scope>NUCLEOTIDE SEQUENCE [LARGE SCALE GENOMIC DNA]</scope>
    <source>
        <strain evidence="4 5">CPCC 203464</strain>
    </source>
</reference>
<dbReference type="RefSeq" id="WP_143690431.1">
    <property type="nucleotide sequence ID" value="NZ_FTNT01000011.1"/>
</dbReference>
<dbReference type="CDD" id="cd04690">
    <property type="entry name" value="NUDIX_Hydrolase"/>
    <property type="match status" value="1"/>
</dbReference>
<dbReference type="SUPFAM" id="SSF55811">
    <property type="entry name" value="Nudix"/>
    <property type="match status" value="1"/>
</dbReference>
<dbReference type="PROSITE" id="PS00893">
    <property type="entry name" value="NUDIX_BOX"/>
    <property type="match status" value="1"/>
</dbReference>
<evidence type="ECO:0000256" key="2">
    <source>
        <dbReference type="ARBA" id="ARBA00022801"/>
    </source>
</evidence>
<sequence length="133" mass="14315">MTTNRIHVSAVVLRDASGRVLTVRKRRTSRFMLPGGKPEPGEDPSATAVREVAEELGVAVDPARLRLLGTFTAPAANEVDHEVVATVYEHPPVEVHTPSGEIAEIRWFEVKSVDTALLAPLLSDAVFPQLVGG</sequence>
<dbReference type="AlphaFoldDB" id="A0A1N7H285"/>
<comment type="cofactor">
    <cofactor evidence="1">
        <name>Mg(2+)</name>
        <dbReference type="ChEBI" id="CHEBI:18420"/>
    </cofactor>
</comment>
<dbReference type="InterPro" id="IPR020084">
    <property type="entry name" value="NUDIX_hydrolase_CS"/>
</dbReference>
<keyword evidence="5" id="KW-1185">Reference proteome</keyword>
<dbReference type="InterPro" id="IPR000086">
    <property type="entry name" value="NUDIX_hydrolase_dom"/>
</dbReference>
<evidence type="ECO:0000313" key="5">
    <source>
        <dbReference type="Proteomes" id="UP000186218"/>
    </source>
</evidence>
<dbReference type="PANTHER" id="PTHR43046">
    <property type="entry name" value="GDP-MANNOSE MANNOSYL HYDROLASE"/>
    <property type="match status" value="1"/>
</dbReference>
<protein>
    <submittedName>
        <fullName evidence="4">ADP-ribose pyrophosphatase YjhB, NUDIX family</fullName>
    </submittedName>
</protein>
<dbReference type="InterPro" id="IPR015797">
    <property type="entry name" value="NUDIX_hydrolase-like_dom_sf"/>
</dbReference>